<keyword evidence="1" id="KW-0472">Membrane</keyword>
<protein>
    <submittedName>
        <fullName evidence="4">Endogenous retrovirus group 3 member 1 Env polyprotein-like</fullName>
    </submittedName>
</protein>
<keyword evidence="2" id="KW-0732">Signal</keyword>
<evidence type="ECO:0000313" key="3">
    <source>
        <dbReference type="Proteomes" id="UP001652622"/>
    </source>
</evidence>
<gene>
    <name evidence="4" type="primary">LOC132712318</name>
</gene>
<dbReference type="SUPFAM" id="SSF58069">
    <property type="entry name" value="Virus ectodomain"/>
    <property type="match status" value="1"/>
</dbReference>
<dbReference type="GeneID" id="132712318"/>
<feature type="chain" id="PRO_5045590842" evidence="2">
    <location>
        <begin position="19"/>
        <end position="722"/>
    </location>
</feature>
<dbReference type="InterPro" id="IPR018154">
    <property type="entry name" value="TLV/ENV_coat_polyprotein"/>
</dbReference>
<sequence>MAPVPGFVLSVLLIYAHGLWIHALPKPNPCSSCISITRTDAREGRTLLYKNRYYCKGEVTTNCLFQNITYSACTENSKATCYDPQQPAVYHLLEARKGNTNGEFITNTRLVSKNSPASLVFDACRFTQWPTQCGTLNWQRYYIHQDKYICPQKWPRQYKGKNECNAPDERYCPYWSCIAWATWQTVSKQSSAVLKIVSVKSDCSKGSCNLLNFTIFNPEHFISQWGPQFGIRICGSGKDPGTLIYLRLLTMSETGHDLQQYFFRDFWEETKTPVDIPPVAVNTFQTLVETIAEVLNVTNCYICGGTNMGEQWPWLPSEWNMSIPFNLTAFNVTSPLKPPYSRWPLKSALVAEWCLQRENNSSPSLGHTVCQSTLRLNATGSQVWPANAMPPNASHWIPLWNQSLNYGFPDPRIAPAGLYWICGKTAYSVLDPYWSGSCTLGTIRPSFFMLPLDSGQFLAHTVYNRKKRSLYEIGYDVSQIKIGNWKDDEWPPERIIHYYDPASWAADGTYGYRTPIYMLNRIIRLQAVLELITNETARAFRQIGKTQRQLRNAVFQNRLALDYLLLAEGGVCGKFNLSNCCLEIDDSHKVLTEVADKITKLAHVPVQTWTGILDTGGFLGGLFRNWKQAALMLGVILLGLLMLPCLIPLLRSLIQSIVDSTISKNNALLLEHKEQRTSLLGCDSAEPPDEGDAVSLAASVSTEKHICMAFPSDEEEEESSVP</sequence>
<dbReference type="SUPFAM" id="SSF49830">
    <property type="entry name" value="ENV polyprotein, receptor-binding domain"/>
    <property type="match status" value="1"/>
</dbReference>
<evidence type="ECO:0000256" key="1">
    <source>
        <dbReference type="SAM" id="Phobius"/>
    </source>
</evidence>
<dbReference type="Pfam" id="PF00429">
    <property type="entry name" value="TLV_coat"/>
    <property type="match status" value="1"/>
</dbReference>
<reference evidence="4" key="1">
    <citation type="submission" date="2025-08" db="UniProtKB">
        <authorList>
            <consortium name="RefSeq"/>
        </authorList>
    </citation>
    <scope>IDENTIFICATION</scope>
    <source>
        <tissue evidence="4">Blood</tissue>
    </source>
</reference>
<feature type="signal peptide" evidence="2">
    <location>
        <begin position="1"/>
        <end position="18"/>
    </location>
</feature>
<accession>A0ABM3ZLS5</accession>
<dbReference type="Gene3D" id="1.10.287.210">
    <property type="match status" value="1"/>
</dbReference>
<evidence type="ECO:0000313" key="4">
    <source>
        <dbReference type="RefSeq" id="XP_060549331.1"/>
    </source>
</evidence>
<keyword evidence="1" id="KW-1133">Transmembrane helix</keyword>
<dbReference type="InterPro" id="IPR008981">
    <property type="entry name" value="FMuLV_rcpt-bd"/>
</dbReference>
<dbReference type="PANTHER" id="PTHR10424">
    <property type="entry name" value="VIRAL ENVELOPE PROTEIN"/>
    <property type="match status" value="1"/>
</dbReference>
<dbReference type="PANTHER" id="PTHR10424:SF68">
    <property type="entry name" value="ENDOGENOUS RETROVIRUS GROUP 3 MEMBER 1 ENV POLYPROTEIN"/>
    <property type="match status" value="1"/>
</dbReference>
<dbReference type="Gene3D" id="3.90.310.10">
    <property type="entry name" value="ENV polyprotein, receptor-binding domain"/>
    <property type="match status" value="1"/>
</dbReference>
<keyword evidence="3" id="KW-1185">Reference proteome</keyword>
<dbReference type="Proteomes" id="UP001652622">
    <property type="component" value="Unplaced"/>
</dbReference>
<keyword evidence="1" id="KW-0812">Transmembrane</keyword>
<proteinExistence type="predicted"/>
<name>A0ABM3ZLS5_PANGU</name>
<dbReference type="RefSeq" id="XP_060549331.1">
    <property type="nucleotide sequence ID" value="XM_060693348.1"/>
</dbReference>
<feature type="transmembrane region" description="Helical" evidence="1">
    <location>
        <begin position="629"/>
        <end position="650"/>
    </location>
</feature>
<organism evidence="3 4">
    <name type="scientific">Pantherophis guttatus</name>
    <name type="common">Corn snake</name>
    <name type="synonym">Elaphe guttata</name>
    <dbReference type="NCBI Taxonomy" id="94885"/>
    <lineage>
        <taxon>Eukaryota</taxon>
        <taxon>Metazoa</taxon>
        <taxon>Chordata</taxon>
        <taxon>Craniata</taxon>
        <taxon>Vertebrata</taxon>
        <taxon>Euteleostomi</taxon>
        <taxon>Lepidosauria</taxon>
        <taxon>Squamata</taxon>
        <taxon>Bifurcata</taxon>
        <taxon>Unidentata</taxon>
        <taxon>Episquamata</taxon>
        <taxon>Toxicofera</taxon>
        <taxon>Serpentes</taxon>
        <taxon>Colubroidea</taxon>
        <taxon>Colubridae</taxon>
        <taxon>Colubrinae</taxon>
        <taxon>Pantherophis</taxon>
    </lineage>
</organism>
<evidence type="ECO:0000256" key="2">
    <source>
        <dbReference type="SAM" id="SignalP"/>
    </source>
</evidence>